<dbReference type="Proteomes" id="UP000886998">
    <property type="component" value="Unassembled WGS sequence"/>
</dbReference>
<sequence length="103" mass="11767">MDEQSVTVIPLRMAILVWCSYSSVIGSSISGDYRQMEPVSIAGIKFNFVSLGCLMVWRRPYYFVGWYMCYFDEFFKEIEGLSDCRVWLFKNVNGRFGAGGVGS</sequence>
<keyword evidence="2" id="KW-1185">Reference proteome</keyword>
<evidence type="ECO:0000313" key="1">
    <source>
        <dbReference type="EMBL" id="GFY73758.1"/>
    </source>
</evidence>
<reference evidence="1" key="1">
    <citation type="submission" date="2020-08" db="EMBL/GenBank/DDBJ databases">
        <title>Multicomponent nature underlies the extraordinary mechanical properties of spider dragline silk.</title>
        <authorList>
            <person name="Kono N."/>
            <person name="Nakamura H."/>
            <person name="Mori M."/>
            <person name="Yoshida Y."/>
            <person name="Ohtoshi R."/>
            <person name="Malay A.D."/>
            <person name="Moran D.A.P."/>
            <person name="Tomita M."/>
            <person name="Numata K."/>
            <person name="Arakawa K."/>
        </authorList>
    </citation>
    <scope>NUCLEOTIDE SEQUENCE</scope>
</reference>
<comment type="caution">
    <text evidence="1">The sequence shown here is derived from an EMBL/GenBank/DDBJ whole genome shotgun (WGS) entry which is preliminary data.</text>
</comment>
<dbReference type="AlphaFoldDB" id="A0A8X7CMD1"/>
<evidence type="ECO:0000313" key="2">
    <source>
        <dbReference type="Proteomes" id="UP000886998"/>
    </source>
</evidence>
<accession>A0A8X7CMD1</accession>
<protein>
    <submittedName>
        <fullName evidence="1">Uncharacterized protein</fullName>
    </submittedName>
</protein>
<organism evidence="1 2">
    <name type="scientific">Trichonephila inaurata madagascariensis</name>
    <dbReference type="NCBI Taxonomy" id="2747483"/>
    <lineage>
        <taxon>Eukaryota</taxon>
        <taxon>Metazoa</taxon>
        <taxon>Ecdysozoa</taxon>
        <taxon>Arthropoda</taxon>
        <taxon>Chelicerata</taxon>
        <taxon>Arachnida</taxon>
        <taxon>Araneae</taxon>
        <taxon>Araneomorphae</taxon>
        <taxon>Entelegynae</taxon>
        <taxon>Araneoidea</taxon>
        <taxon>Nephilidae</taxon>
        <taxon>Trichonephila</taxon>
        <taxon>Trichonephila inaurata</taxon>
    </lineage>
</organism>
<dbReference type="EMBL" id="BMAV01020329">
    <property type="protein sequence ID" value="GFY73758.1"/>
    <property type="molecule type" value="Genomic_DNA"/>
</dbReference>
<gene>
    <name evidence="1" type="ORF">TNIN_157261</name>
</gene>
<name>A0A8X7CMD1_9ARAC</name>
<proteinExistence type="predicted"/>